<dbReference type="EMBL" id="LFZS01000011">
    <property type="protein sequence ID" value="ONN53193.1"/>
    <property type="molecule type" value="Genomic_DNA"/>
</dbReference>
<keyword evidence="1" id="KW-0812">Transmembrane</keyword>
<dbReference type="Proteomes" id="UP000189376">
    <property type="component" value="Unassembled WGS sequence"/>
</dbReference>
<reference evidence="2 3" key="1">
    <citation type="submission" date="2015-07" db="EMBL/GenBank/DDBJ databases">
        <title>Acinetobacter yuneri, a novel member of Acinetobacter calcoaceticus-Acinetobacter baumannii complex isolated from clinical specimen.</title>
        <authorList>
            <person name="Yu Y."/>
        </authorList>
    </citation>
    <scope>NUCLEOTIDE SEQUENCE [LARGE SCALE GENOMIC DNA]</scope>
    <source>
        <strain evidence="2 3">A362</strain>
    </source>
</reference>
<dbReference type="RefSeq" id="WP_005005745.1">
    <property type="nucleotide sequence ID" value="NZ_LFZS01000011.1"/>
</dbReference>
<gene>
    <name evidence="2" type="ORF">AC058_14655</name>
</gene>
<organism evidence="2 3">
    <name type="scientific">Acinetobacter genomosp. 33YU</name>
    <dbReference type="NCBI Taxonomy" id="1675530"/>
    <lineage>
        <taxon>Bacteria</taxon>
        <taxon>Pseudomonadati</taxon>
        <taxon>Pseudomonadota</taxon>
        <taxon>Gammaproteobacteria</taxon>
        <taxon>Moraxellales</taxon>
        <taxon>Moraxellaceae</taxon>
        <taxon>Acinetobacter</taxon>
    </lineage>
</organism>
<keyword evidence="1" id="KW-0472">Membrane</keyword>
<dbReference type="GeneID" id="67513403"/>
<proteinExistence type="predicted"/>
<protein>
    <submittedName>
        <fullName evidence="2">Uncharacterized protein</fullName>
    </submittedName>
</protein>
<evidence type="ECO:0000313" key="2">
    <source>
        <dbReference type="EMBL" id="ONN53193.1"/>
    </source>
</evidence>
<feature type="transmembrane region" description="Helical" evidence="1">
    <location>
        <begin position="231"/>
        <end position="252"/>
    </location>
</feature>
<keyword evidence="3" id="KW-1185">Reference proteome</keyword>
<keyword evidence="1" id="KW-1133">Transmembrane helix</keyword>
<evidence type="ECO:0000256" key="1">
    <source>
        <dbReference type="SAM" id="Phobius"/>
    </source>
</evidence>
<evidence type="ECO:0000313" key="3">
    <source>
        <dbReference type="Proteomes" id="UP000189376"/>
    </source>
</evidence>
<sequence>MELSTIEKNTEAQDIQSDAYDQRVHSVLIVPEHALKKIESMILATGHVQSDSTNLLEVLRPMPEEFRKDVDNTEFTEKENGDIGDAAVVIVDGLIHDTKRGVWISQNWGCGSPKFTKLIQAGAEPPIELIAKNKGDKFSATLTHEFQKAYERMGYTQKQVGYIHILSNGTPTTFFNYLSDELLCKLEFISVDNNRLNASQTNFYSAVERGSVSDWGVSYHRKPFNLENYPINSLLVSGLTITFILYLIYSYLFGA</sequence>
<name>A0A1V2UTM4_9GAMM</name>
<dbReference type="AlphaFoldDB" id="A0A1V2UTM4"/>
<accession>A0A1V2UTM4</accession>
<comment type="caution">
    <text evidence="2">The sequence shown here is derived from an EMBL/GenBank/DDBJ whole genome shotgun (WGS) entry which is preliminary data.</text>
</comment>